<evidence type="ECO:0000256" key="10">
    <source>
        <dbReference type="SAM" id="MobiDB-lite"/>
    </source>
</evidence>
<feature type="region of interest" description="Disordered" evidence="10">
    <location>
        <begin position="276"/>
        <end position="355"/>
    </location>
</feature>
<dbReference type="Proteomes" id="UP000473525">
    <property type="component" value="Unassembled WGS sequence"/>
</dbReference>
<dbReference type="InterPro" id="IPR043427">
    <property type="entry name" value="YscJ/FliF"/>
</dbReference>
<gene>
    <name evidence="14" type="primary">fliF</name>
    <name evidence="14" type="ORF">GON03_15715</name>
</gene>
<dbReference type="AlphaFoldDB" id="A0A6L6XV26"/>
<dbReference type="InterPro" id="IPR045851">
    <property type="entry name" value="AMP-bd_C_sf"/>
</dbReference>
<dbReference type="EMBL" id="WSEK01000004">
    <property type="protein sequence ID" value="MVQ50632.1"/>
    <property type="molecule type" value="Genomic_DNA"/>
</dbReference>
<keyword evidence="14" id="KW-0966">Cell projection</keyword>
<feature type="compositionally biased region" description="Polar residues" evidence="10">
    <location>
        <begin position="276"/>
        <end position="298"/>
    </location>
</feature>
<dbReference type="GO" id="GO:0071973">
    <property type="term" value="P:bacterial-type flagellum-dependent cell motility"/>
    <property type="evidence" value="ECO:0007669"/>
    <property type="project" value="InterPro"/>
</dbReference>
<dbReference type="GO" id="GO:0009431">
    <property type="term" value="C:bacterial-type flagellum basal body, MS ring"/>
    <property type="evidence" value="ECO:0007669"/>
    <property type="project" value="InterPro"/>
</dbReference>
<evidence type="ECO:0000256" key="8">
    <source>
        <dbReference type="ARBA" id="ARBA00023143"/>
    </source>
</evidence>
<dbReference type="Gene3D" id="3.30.300.30">
    <property type="match status" value="1"/>
</dbReference>
<dbReference type="PRINTS" id="PR01009">
    <property type="entry name" value="FLGMRINGFLIF"/>
</dbReference>
<proteinExistence type="inferred from homology"/>
<keyword evidence="5 11" id="KW-0812">Transmembrane</keyword>
<dbReference type="GO" id="GO:0005886">
    <property type="term" value="C:plasma membrane"/>
    <property type="evidence" value="ECO:0007669"/>
    <property type="project" value="UniProtKB-SubCell"/>
</dbReference>
<evidence type="ECO:0000313" key="14">
    <source>
        <dbReference type="EMBL" id="MVQ50632.1"/>
    </source>
</evidence>
<evidence type="ECO:0000256" key="4">
    <source>
        <dbReference type="ARBA" id="ARBA00022475"/>
    </source>
</evidence>
<keyword evidence="8 9" id="KW-0975">Bacterial flagellum</keyword>
<dbReference type="RefSeq" id="WP_157343764.1">
    <property type="nucleotide sequence ID" value="NZ_WSEK01000004.1"/>
</dbReference>
<feature type="domain" description="Flagellar M-ring N-terminal" evidence="12">
    <location>
        <begin position="46"/>
        <end position="221"/>
    </location>
</feature>
<evidence type="ECO:0000256" key="6">
    <source>
        <dbReference type="ARBA" id="ARBA00022989"/>
    </source>
</evidence>
<dbReference type="PIRSF" id="PIRSF004862">
    <property type="entry name" value="FliF"/>
    <property type="match status" value="1"/>
</dbReference>
<accession>A0A6L6XV26</accession>
<evidence type="ECO:0000256" key="3">
    <source>
        <dbReference type="ARBA" id="ARBA00007971"/>
    </source>
</evidence>
<comment type="caution">
    <text evidence="14">The sequence shown here is derived from an EMBL/GenBank/DDBJ whole genome shotgun (WGS) entry which is preliminary data.</text>
</comment>
<comment type="similarity">
    <text evidence="3 9">Belongs to the FliF family.</text>
</comment>
<comment type="function">
    <text evidence="9">The M ring may be actively involved in energy transduction.</text>
</comment>
<keyword evidence="6 11" id="KW-1133">Transmembrane helix</keyword>
<keyword evidence="15" id="KW-1185">Reference proteome</keyword>
<reference evidence="14 15" key="1">
    <citation type="submission" date="2019-12" db="EMBL/GenBank/DDBJ databases">
        <authorList>
            <person name="Huq M.A."/>
        </authorList>
    </citation>
    <scope>NUCLEOTIDE SEQUENCE [LARGE SCALE GENOMIC DNA]</scope>
    <source>
        <strain evidence="14 15">MAH-18</strain>
    </source>
</reference>
<evidence type="ECO:0000256" key="7">
    <source>
        <dbReference type="ARBA" id="ARBA00023136"/>
    </source>
</evidence>
<evidence type="ECO:0000256" key="9">
    <source>
        <dbReference type="PIRNR" id="PIRNR004862"/>
    </source>
</evidence>
<keyword evidence="4" id="KW-1003">Cell membrane</keyword>
<evidence type="ECO:0000256" key="2">
    <source>
        <dbReference type="ARBA" id="ARBA00004651"/>
    </source>
</evidence>
<keyword evidence="7 11" id="KW-0472">Membrane</keyword>
<feature type="domain" description="Flagellar M-ring C-terminal" evidence="13">
    <location>
        <begin position="252"/>
        <end position="405"/>
    </location>
</feature>
<protein>
    <recommendedName>
        <fullName evidence="9">Flagellar M-ring protein</fullName>
    </recommendedName>
</protein>
<keyword evidence="14" id="KW-0282">Flagellum</keyword>
<dbReference type="Pfam" id="PF01514">
    <property type="entry name" value="YscJ_FliF"/>
    <property type="match status" value="1"/>
</dbReference>
<evidence type="ECO:0000256" key="1">
    <source>
        <dbReference type="ARBA" id="ARBA00004117"/>
    </source>
</evidence>
<dbReference type="Pfam" id="PF08345">
    <property type="entry name" value="YscJ_FliF_C"/>
    <property type="match status" value="1"/>
</dbReference>
<dbReference type="InterPro" id="IPR000067">
    <property type="entry name" value="FlgMring_FliF"/>
</dbReference>
<sequence>MKQNITRTLTKLRTTFLSFTMGQRLVAVVGTAALLLAAFMVFRWVSTPNYAPLYSNLASEDASAIIDELDAAGTPYELADGGATIMVPRDAVYSTRIDMSGQGLPAQGGTDGYDLLDGQDISTSDFQEQTDFKRAMEGELTKTIEAIDGVNTAVVHLAIPEKKVFSDEQDPVTASVLVDTSAGTTMEPTKVQAIVNLVASSIDGLEPDKVTVADSAGKVLSTSEGGALGASTRDQAVADFQNQKTQQIQSMLDRVLGPGNSTVQVSADLDFDKAVQESTKYRSNPRTQPLSETSSEETYNGAGGGTGSTGVVGPDGQMDSLGTGGGTGADNDYSKKATTRDNAVETVKEHREAAPGSVKSIHVGVVLDTVAAQGIDAADIQDLITAGVGINPDRGDTVEVSTLPFDRTADDKAAAELAAAAKAKADAKRMSMIRNGGIAVAILGMVLLAWLRARRGKRERDARAEFLVEQLRNDAAERAAAAAALDPSPAVAALEVAEDTANNELRREIEALAERQPDEIATLLRGWLVERP</sequence>
<dbReference type="InterPro" id="IPR013556">
    <property type="entry name" value="Flag_M-ring_C"/>
</dbReference>
<dbReference type="PANTHER" id="PTHR30046:SF0">
    <property type="entry name" value="FLAGELLAR M-RING PROTEIN"/>
    <property type="match status" value="1"/>
</dbReference>
<dbReference type="PANTHER" id="PTHR30046">
    <property type="entry name" value="FLAGELLAR M-RING PROTEIN"/>
    <property type="match status" value="1"/>
</dbReference>
<evidence type="ECO:0000313" key="15">
    <source>
        <dbReference type="Proteomes" id="UP000473525"/>
    </source>
</evidence>
<organism evidence="14 15">
    <name type="scientific">Nocardioides agri</name>
    <dbReference type="NCBI Taxonomy" id="2682843"/>
    <lineage>
        <taxon>Bacteria</taxon>
        <taxon>Bacillati</taxon>
        <taxon>Actinomycetota</taxon>
        <taxon>Actinomycetes</taxon>
        <taxon>Propionibacteriales</taxon>
        <taxon>Nocardioidaceae</taxon>
        <taxon>Nocardioides</taxon>
    </lineage>
</organism>
<feature type="transmembrane region" description="Helical" evidence="11">
    <location>
        <begin position="432"/>
        <end position="451"/>
    </location>
</feature>
<name>A0A6L6XV26_9ACTN</name>
<dbReference type="GO" id="GO:0003774">
    <property type="term" value="F:cytoskeletal motor activity"/>
    <property type="evidence" value="ECO:0007669"/>
    <property type="project" value="InterPro"/>
</dbReference>
<evidence type="ECO:0000259" key="12">
    <source>
        <dbReference type="Pfam" id="PF01514"/>
    </source>
</evidence>
<evidence type="ECO:0000256" key="11">
    <source>
        <dbReference type="SAM" id="Phobius"/>
    </source>
</evidence>
<evidence type="ECO:0000256" key="5">
    <source>
        <dbReference type="ARBA" id="ARBA00022692"/>
    </source>
</evidence>
<evidence type="ECO:0000259" key="13">
    <source>
        <dbReference type="Pfam" id="PF08345"/>
    </source>
</evidence>
<dbReference type="InterPro" id="IPR006182">
    <property type="entry name" value="FliF_N_dom"/>
</dbReference>
<feature type="compositionally biased region" description="Basic and acidic residues" evidence="10">
    <location>
        <begin position="332"/>
        <end position="353"/>
    </location>
</feature>
<comment type="subcellular location">
    <subcellularLocation>
        <location evidence="1 9">Bacterial flagellum basal body</location>
    </subcellularLocation>
    <subcellularLocation>
        <location evidence="2">Cell membrane</location>
        <topology evidence="2">Multi-pass membrane protein</topology>
    </subcellularLocation>
</comment>
<dbReference type="NCBIfam" id="TIGR00206">
    <property type="entry name" value="fliF"/>
    <property type="match status" value="1"/>
</dbReference>
<keyword evidence="14" id="KW-0969">Cilium</keyword>
<feature type="compositionally biased region" description="Gly residues" evidence="10">
    <location>
        <begin position="301"/>
        <end position="310"/>
    </location>
</feature>
<feature type="transmembrane region" description="Helical" evidence="11">
    <location>
        <begin position="21"/>
        <end position="45"/>
    </location>
</feature>